<feature type="signal peptide" evidence="3">
    <location>
        <begin position="1"/>
        <end position="16"/>
    </location>
</feature>
<keyword evidence="2" id="KW-0472">Membrane</keyword>
<keyword evidence="3" id="KW-0732">Signal</keyword>
<accession>A0A6A5X2Q3</accession>
<feature type="chain" id="PRO_5025445736" description="Mid2 domain-containing protein" evidence="3">
    <location>
        <begin position="17"/>
        <end position="365"/>
    </location>
</feature>
<feature type="transmembrane region" description="Helical" evidence="2">
    <location>
        <begin position="215"/>
        <end position="237"/>
    </location>
</feature>
<dbReference type="OrthoDB" id="5390143at2759"/>
<feature type="region of interest" description="Disordered" evidence="1">
    <location>
        <begin position="248"/>
        <end position="272"/>
    </location>
</feature>
<dbReference type="Proteomes" id="UP000799779">
    <property type="component" value="Unassembled WGS sequence"/>
</dbReference>
<proteinExistence type="predicted"/>
<sequence>MFFLLPLLLSTAGVAGTFTLPPLRERSDVYNFFTWPSKPGDPGDYSENLVFAVGDVRRIEWVTEMAKYTIALCQVEPTGRSVEGPIIVRMCFLLNISRSLSLTSLSLGKEPLEPENEGFDWTVHPLSFNLSTSPIFSFAFAGQNDQKSFTSHYFNISDPNNLAGASQSLNISTTTSPKTPVTMSKTFSIHSLLSPTATVTTGKRLKNTNTNSKSVGLGVGVGVGVSLLLLIGIIVSLRITRAKRARSSVLPTELGDGTSRKELGDDTSRTELGAGRVPSIELSGRTSQVAELHSKPTGLSELPCFIKGGLEACDRPPAELPCFVKGSSDRLDLLPREMPSDTPHFISQTTCYVKNQAVPICVDVL</sequence>
<evidence type="ECO:0000256" key="2">
    <source>
        <dbReference type="SAM" id="Phobius"/>
    </source>
</evidence>
<keyword evidence="2" id="KW-1133">Transmembrane helix</keyword>
<reference evidence="4" key="1">
    <citation type="journal article" date="2020" name="Stud. Mycol.">
        <title>101 Dothideomycetes genomes: a test case for predicting lifestyles and emergence of pathogens.</title>
        <authorList>
            <person name="Haridas S."/>
            <person name="Albert R."/>
            <person name="Binder M."/>
            <person name="Bloem J."/>
            <person name="Labutti K."/>
            <person name="Salamov A."/>
            <person name="Andreopoulos B."/>
            <person name="Baker S."/>
            <person name="Barry K."/>
            <person name="Bills G."/>
            <person name="Bluhm B."/>
            <person name="Cannon C."/>
            <person name="Castanera R."/>
            <person name="Culley D."/>
            <person name="Daum C."/>
            <person name="Ezra D."/>
            <person name="Gonzalez J."/>
            <person name="Henrissat B."/>
            <person name="Kuo A."/>
            <person name="Liang C."/>
            <person name="Lipzen A."/>
            <person name="Lutzoni F."/>
            <person name="Magnuson J."/>
            <person name="Mondo S."/>
            <person name="Nolan M."/>
            <person name="Ohm R."/>
            <person name="Pangilinan J."/>
            <person name="Park H.-J."/>
            <person name="Ramirez L."/>
            <person name="Alfaro M."/>
            <person name="Sun H."/>
            <person name="Tritt A."/>
            <person name="Yoshinaga Y."/>
            <person name="Zwiers L.-H."/>
            <person name="Turgeon B."/>
            <person name="Goodwin S."/>
            <person name="Spatafora J."/>
            <person name="Crous P."/>
            <person name="Grigoriev I."/>
        </authorList>
    </citation>
    <scope>NUCLEOTIDE SEQUENCE</scope>
    <source>
        <strain evidence="4">CBS 123094</strain>
    </source>
</reference>
<evidence type="ECO:0000256" key="3">
    <source>
        <dbReference type="SAM" id="SignalP"/>
    </source>
</evidence>
<protein>
    <recommendedName>
        <fullName evidence="6">Mid2 domain-containing protein</fullName>
    </recommendedName>
</protein>
<name>A0A6A5X2Q3_9PLEO</name>
<keyword evidence="5" id="KW-1185">Reference proteome</keyword>
<evidence type="ECO:0000256" key="1">
    <source>
        <dbReference type="SAM" id="MobiDB-lite"/>
    </source>
</evidence>
<keyword evidence="2" id="KW-0812">Transmembrane</keyword>
<organism evidence="4 5">
    <name type="scientific">Amniculicola lignicola CBS 123094</name>
    <dbReference type="NCBI Taxonomy" id="1392246"/>
    <lineage>
        <taxon>Eukaryota</taxon>
        <taxon>Fungi</taxon>
        <taxon>Dikarya</taxon>
        <taxon>Ascomycota</taxon>
        <taxon>Pezizomycotina</taxon>
        <taxon>Dothideomycetes</taxon>
        <taxon>Pleosporomycetidae</taxon>
        <taxon>Pleosporales</taxon>
        <taxon>Amniculicolaceae</taxon>
        <taxon>Amniculicola</taxon>
    </lineage>
</organism>
<evidence type="ECO:0000313" key="4">
    <source>
        <dbReference type="EMBL" id="KAF2006146.1"/>
    </source>
</evidence>
<evidence type="ECO:0008006" key="6">
    <source>
        <dbReference type="Google" id="ProtNLM"/>
    </source>
</evidence>
<dbReference type="AlphaFoldDB" id="A0A6A5X2Q3"/>
<gene>
    <name evidence="4" type="ORF">P154DRAFT_603524</name>
</gene>
<evidence type="ECO:0000313" key="5">
    <source>
        <dbReference type="Proteomes" id="UP000799779"/>
    </source>
</evidence>
<dbReference type="EMBL" id="ML977560">
    <property type="protein sequence ID" value="KAF2006146.1"/>
    <property type="molecule type" value="Genomic_DNA"/>
</dbReference>
<feature type="compositionally biased region" description="Basic and acidic residues" evidence="1">
    <location>
        <begin position="258"/>
        <end position="269"/>
    </location>
</feature>